<dbReference type="RefSeq" id="WP_032072561.1">
    <property type="nucleotide sequence ID" value="NC_025146.1"/>
</dbReference>
<keyword evidence="1" id="KW-0614">Plasmid</keyword>
<sequence>MSRINSDNYNSITYLIYKCGWNISIWNKRYGNGFYGMISRQNLITDIEDILTGADIEACELEFYLYNEGNWLPISSGDSISDVLKSLEIKIEKFINNDFWINKTLDIFEKIIEENDGNYGFKIALDNDKQNVFKWVD</sequence>
<accession>A0A077K2W0</accession>
<organism evidence="1">
    <name type="scientific">Clostridium botulinum</name>
    <dbReference type="NCBI Taxonomy" id="1491"/>
    <lineage>
        <taxon>Bacteria</taxon>
        <taxon>Bacillati</taxon>
        <taxon>Bacillota</taxon>
        <taxon>Clostridia</taxon>
        <taxon>Eubacteriales</taxon>
        <taxon>Clostridiaceae</taxon>
        <taxon>Clostridium</taxon>
    </lineage>
</organism>
<dbReference type="EMBL" id="AB855771">
    <property type="protein sequence ID" value="BAP25827.1"/>
    <property type="molecule type" value="Genomic_DNA"/>
</dbReference>
<name>A0A077K2W0_CLOBO</name>
<proteinExistence type="predicted"/>
<geneLocation type="plasmid" evidence="1">
    <name>pCB111</name>
</geneLocation>
<dbReference type="AlphaFoldDB" id="A0A077K2W0"/>
<evidence type="ECO:0000313" key="1">
    <source>
        <dbReference type="EMBL" id="BAP25827.1"/>
    </source>
</evidence>
<reference evidence="1" key="1">
    <citation type="submission" date="2013-09" db="EMBL/GenBank/DDBJ databases">
        <title>Analysis of type B2 neurotoxin-encoding plasmid in Clostridium botulinum.</title>
        <authorList>
            <person name="Hosomi K."/>
            <person name="Sakaguchi Y."/>
            <person name="Gotoh K."/>
            <person name="Nakamura K."/>
            <person name="Kohda T."/>
            <person name="Mukamoto M."/>
            <person name="Iida T."/>
            <person name="Kozaki S."/>
        </authorList>
    </citation>
    <scope>NUCLEOTIDE SEQUENCE</scope>
    <source>
        <strain evidence="1">111</strain>
        <plasmid evidence="1">pCB111</plasmid>
    </source>
</reference>
<protein>
    <submittedName>
        <fullName evidence="1">Uncharacterized protein</fullName>
    </submittedName>
</protein>